<dbReference type="PROSITE" id="PS50089">
    <property type="entry name" value="ZF_RING_2"/>
    <property type="match status" value="1"/>
</dbReference>
<dbReference type="Gene3D" id="3.30.40.10">
    <property type="entry name" value="Zinc/RING finger domain, C3HC4 (zinc finger)"/>
    <property type="match status" value="1"/>
</dbReference>
<evidence type="ECO:0000313" key="4">
    <source>
        <dbReference type="EMBL" id="USW51997.1"/>
    </source>
</evidence>
<organism evidence="4 5">
    <name type="scientific">Septoria linicola</name>
    <dbReference type="NCBI Taxonomy" id="215465"/>
    <lineage>
        <taxon>Eukaryota</taxon>
        <taxon>Fungi</taxon>
        <taxon>Dikarya</taxon>
        <taxon>Ascomycota</taxon>
        <taxon>Pezizomycotina</taxon>
        <taxon>Dothideomycetes</taxon>
        <taxon>Dothideomycetidae</taxon>
        <taxon>Mycosphaerellales</taxon>
        <taxon>Mycosphaerellaceae</taxon>
        <taxon>Septoria</taxon>
    </lineage>
</organism>
<feature type="compositionally biased region" description="Acidic residues" evidence="2">
    <location>
        <begin position="510"/>
        <end position="538"/>
    </location>
</feature>
<keyword evidence="1" id="KW-0863">Zinc-finger</keyword>
<dbReference type="OrthoDB" id="8062037at2759"/>
<dbReference type="EMBL" id="CP099421">
    <property type="protein sequence ID" value="USW51997.1"/>
    <property type="molecule type" value="Genomic_DNA"/>
</dbReference>
<dbReference type="AlphaFoldDB" id="A0A9Q9AM58"/>
<feature type="region of interest" description="Disordered" evidence="2">
    <location>
        <begin position="31"/>
        <end position="115"/>
    </location>
</feature>
<keyword evidence="5" id="KW-1185">Reference proteome</keyword>
<reference evidence="4" key="1">
    <citation type="submission" date="2022-06" db="EMBL/GenBank/DDBJ databases">
        <title>Complete genome sequences of two strains of the flax pathogen Septoria linicola.</title>
        <authorList>
            <person name="Lapalu N."/>
            <person name="Simon A."/>
            <person name="Demenou B."/>
            <person name="Paumier D."/>
            <person name="Guillot M.-P."/>
            <person name="Gout L."/>
            <person name="Valade R."/>
        </authorList>
    </citation>
    <scope>NUCLEOTIDE SEQUENCE</scope>
    <source>
        <strain evidence="4">SE15195</strain>
    </source>
</reference>
<proteinExistence type="predicted"/>
<dbReference type="SUPFAM" id="SSF57850">
    <property type="entry name" value="RING/U-box"/>
    <property type="match status" value="1"/>
</dbReference>
<name>A0A9Q9AM58_9PEZI</name>
<dbReference type="InterPro" id="IPR013083">
    <property type="entry name" value="Znf_RING/FYVE/PHD"/>
</dbReference>
<feature type="domain" description="RING-type" evidence="3">
    <location>
        <begin position="382"/>
        <end position="424"/>
    </location>
</feature>
<evidence type="ECO:0000313" key="5">
    <source>
        <dbReference type="Proteomes" id="UP001056384"/>
    </source>
</evidence>
<evidence type="ECO:0000259" key="3">
    <source>
        <dbReference type="PROSITE" id="PS50089"/>
    </source>
</evidence>
<dbReference type="InterPro" id="IPR001841">
    <property type="entry name" value="Znf_RING"/>
</dbReference>
<feature type="region of interest" description="Disordered" evidence="2">
    <location>
        <begin position="499"/>
        <end position="538"/>
    </location>
</feature>
<keyword evidence="1" id="KW-0862">Zinc</keyword>
<dbReference type="Pfam" id="PF13639">
    <property type="entry name" value="zf-RING_2"/>
    <property type="match status" value="1"/>
</dbReference>
<accession>A0A9Q9AM58</accession>
<evidence type="ECO:0000256" key="1">
    <source>
        <dbReference type="PROSITE-ProRule" id="PRU00175"/>
    </source>
</evidence>
<dbReference type="GO" id="GO:0008270">
    <property type="term" value="F:zinc ion binding"/>
    <property type="evidence" value="ECO:0007669"/>
    <property type="project" value="UniProtKB-KW"/>
</dbReference>
<gene>
    <name evidence="4" type="ORF">Slin15195_G053160</name>
</gene>
<keyword evidence="1" id="KW-0479">Metal-binding</keyword>
<evidence type="ECO:0000256" key="2">
    <source>
        <dbReference type="SAM" id="MobiDB-lite"/>
    </source>
</evidence>
<dbReference type="PANTHER" id="PTHR12109">
    <property type="entry name" value="RING FINGER PROTEIN 141-RELATED"/>
    <property type="match status" value="1"/>
</dbReference>
<dbReference type="SMART" id="SM00184">
    <property type="entry name" value="RING"/>
    <property type="match status" value="1"/>
</dbReference>
<dbReference type="InterPro" id="IPR047126">
    <property type="entry name" value="RNF141-like"/>
</dbReference>
<sequence length="538" mass="59892">MSAIEGFTEAQNAALEGVVVGNLIFIQKLQPYDSYDSEEDHEDEEEESENEGDGSDDDQPGEDEGEDSEIGDRAQHGSDEPVAAVEGSAAASDTVAQNAQTSADEMNDQLESTDTTPFAPTMFMVVNVTKDDTTSNVTEINLVPLQFSEKISTTPGSRVFHIYGSQCEASHHCVAPFDDLTNITDIASGNLFSFMVNPSGDYVRGKISDLDRCIEGCTDGFLDEITRLPDMIKDYEPEMLLYEQNVGQVPESLQKPLCPVCMGADLLREQQALQNKVMTSMADFGEVVEYYGRLSRRRTVLATTIGGYRYIQFDERKWGHGFTDMQSDEDLDGDELSEYEDWDEANDPNRNVQLRPASEETLAALPRKKPSEVTLAIDQEKCCIDQEGFQADSLLVELPCGHFSFHEDCILTWLRQFSNCPICRKVVADDDAEEKEKERNHTVAMRRMSLKEALKSLGFEESINIREVDTTMLEIIFSTAREDRAGWRTETAIARLQAEFARAEATTETDQADGDEDDAGAGEEGDADREEDAIMSDE</sequence>
<feature type="compositionally biased region" description="Acidic residues" evidence="2">
    <location>
        <begin position="35"/>
        <end position="69"/>
    </location>
</feature>
<feature type="compositionally biased region" description="Low complexity" evidence="2">
    <location>
        <begin position="499"/>
        <end position="509"/>
    </location>
</feature>
<protein>
    <submittedName>
        <fullName evidence="4">Zinc finger, RING-type</fullName>
    </submittedName>
</protein>
<feature type="compositionally biased region" description="Basic and acidic residues" evidence="2">
    <location>
        <begin position="70"/>
        <end position="79"/>
    </location>
</feature>
<dbReference type="Proteomes" id="UP001056384">
    <property type="component" value="Chromosome 4"/>
</dbReference>
<feature type="compositionally biased region" description="Polar residues" evidence="2">
    <location>
        <begin position="94"/>
        <end position="115"/>
    </location>
</feature>